<proteinExistence type="predicted"/>
<dbReference type="OrthoDB" id="798998at2"/>
<gene>
    <name evidence="2" type="ORF">SAMN05421813_10877</name>
</gene>
<keyword evidence="3" id="KW-1185">Reference proteome</keyword>
<dbReference type="AlphaFoldDB" id="A0A1G9RM66"/>
<dbReference type="Proteomes" id="UP000199226">
    <property type="component" value="Unassembled WGS sequence"/>
</dbReference>
<dbReference type="PROSITE" id="PS51257">
    <property type="entry name" value="PROKAR_LIPOPROTEIN"/>
    <property type="match status" value="1"/>
</dbReference>
<keyword evidence="1" id="KW-0732">Signal</keyword>
<name>A0A1G9RM66_9SPHI</name>
<sequence>MKRLQNIFLILCLFLVSCSSSDPIVCEDRACTMEFRMVTVKFIDDSGNAQIVKDYSTVNKRTGRSMTPNTDMVVQGLYVVASDADLKELSEKGDIVLVSATNPKNNTKIQAEFVIGGGLCICHVSKISGPETIKI</sequence>
<protein>
    <submittedName>
        <fullName evidence="2">Uncharacterized protein</fullName>
    </submittedName>
</protein>
<evidence type="ECO:0000313" key="3">
    <source>
        <dbReference type="Proteomes" id="UP000199226"/>
    </source>
</evidence>
<dbReference type="STRING" id="990371.SAMN05421813_10877"/>
<organism evidence="2 3">
    <name type="scientific">Daejeonella rubra</name>
    <dbReference type="NCBI Taxonomy" id="990371"/>
    <lineage>
        <taxon>Bacteria</taxon>
        <taxon>Pseudomonadati</taxon>
        <taxon>Bacteroidota</taxon>
        <taxon>Sphingobacteriia</taxon>
        <taxon>Sphingobacteriales</taxon>
        <taxon>Sphingobacteriaceae</taxon>
        <taxon>Daejeonella</taxon>
    </lineage>
</organism>
<accession>A0A1G9RM66</accession>
<evidence type="ECO:0000256" key="1">
    <source>
        <dbReference type="SAM" id="SignalP"/>
    </source>
</evidence>
<dbReference type="EMBL" id="FNHH01000008">
    <property type="protein sequence ID" value="SDM24356.1"/>
    <property type="molecule type" value="Genomic_DNA"/>
</dbReference>
<reference evidence="3" key="1">
    <citation type="submission" date="2016-10" db="EMBL/GenBank/DDBJ databases">
        <authorList>
            <person name="Varghese N."/>
            <person name="Submissions S."/>
        </authorList>
    </citation>
    <scope>NUCLEOTIDE SEQUENCE [LARGE SCALE GENOMIC DNA]</scope>
    <source>
        <strain evidence="3">DSM 24536</strain>
    </source>
</reference>
<dbReference type="RefSeq" id="WP_090703161.1">
    <property type="nucleotide sequence ID" value="NZ_FNHH01000008.1"/>
</dbReference>
<evidence type="ECO:0000313" key="2">
    <source>
        <dbReference type="EMBL" id="SDM24356.1"/>
    </source>
</evidence>
<feature type="signal peptide" evidence="1">
    <location>
        <begin position="1"/>
        <end position="21"/>
    </location>
</feature>
<feature type="chain" id="PRO_5011512626" evidence="1">
    <location>
        <begin position="22"/>
        <end position="135"/>
    </location>
</feature>